<dbReference type="AlphaFoldDB" id="A0A7I7WUX8"/>
<dbReference type="EMBL" id="AP022608">
    <property type="protein sequence ID" value="BBZ20862.1"/>
    <property type="molecule type" value="Genomic_DNA"/>
</dbReference>
<dbReference type="Pfam" id="PF20702">
    <property type="entry name" value="nSTAND2"/>
    <property type="match status" value="1"/>
</dbReference>
<evidence type="ECO:0000313" key="3">
    <source>
        <dbReference type="Proteomes" id="UP000466187"/>
    </source>
</evidence>
<name>A0A7I7WUX8_MYCGU</name>
<evidence type="ECO:0000259" key="1">
    <source>
        <dbReference type="Pfam" id="PF20702"/>
    </source>
</evidence>
<dbReference type="RefSeq" id="WP_197746617.1">
    <property type="nucleotide sequence ID" value="NZ_AP022608.1"/>
</dbReference>
<dbReference type="Gene3D" id="3.40.50.300">
    <property type="entry name" value="P-loop containing nucleotide triphosphate hydrolases"/>
    <property type="match status" value="1"/>
</dbReference>
<dbReference type="SUPFAM" id="SSF52540">
    <property type="entry name" value="P-loop containing nucleoside triphosphate hydrolases"/>
    <property type="match status" value="1"/>
</dbReference>
<gene>
    <name evidence="2" type="ORF">MGAD_51970</name>
</gene>
<sequence length="495" mass="56360">MSHNPFASVGQIVHGGSHIGRERDIRVVTERVLAQATAGATAIIGPPRIGKSSLAYQVFMSDRAREANPHLLPVWMNVRLVGGIQGLHTQLVEKVWDLMQPHLDEIDPRLKRSFDRATADGLEWLEVRTRTEEFLSQVRKRGLRVVLILDEFDAAREVFRTQPGAFQALRAIAYNPEPNVGLVTTSRRELREIVDMADPVESTFPGIFRSVYLTCFDKEDLTALAARLDSCDGARLVPRLFEMSGGHPYLASHLLDRLWTETQGAVPLPMDVAVRALREPMPPEFQQYYADLQDLMRADGRLEALLEIVLGPQLTATQDDAESLLQQGLIRKSGPGYTAFSDHFMRFLTLLSRELSPWETWNAVENGVRGLVERTFQAKYGEDWPSACRRSHPEIGDIIDRCTEMREYEQRNFGRRASTRLIDFTYPGDLFDLMSSHWGLFAPIMKKNKQYWRERFVLLKKVRNPMAHSRAHSVGAADLKLFDVYCTELLELIKD</sequence>
<dbReference type="InterPro" id="IPR049051">
    <property type="entry name" value="nSTAND2"/>
</dbReference>
<dbReference type="KEGG" id="mgad:MGAD_51970"/>
<accession>A0A7I7WUX8</accession>
<evidence type="ECO:0000313" key="2">
    <source>
        <dbReference type="EMBL" id="BBZ20862.1"/>
    </source>
</evidence>
<reference evidence="2 3" key="1">
    <citation type="journal article" date="2019" name="Emerg. Microbes Infect.">
        <title>Comprehensive subspecies identification of 175 nontuberculous mycobacteria species based on 7547 genomic profiles.</title>
        <authorList>
            <person name="Matsumoto Y."/>
            <person name="Kinjo T."/>
            <person name="Motooka D."/>
            <person name="Nabeya D."/>
            <person name="Jung N."/>
            <person name="Uechi K."/>
            <person name="Horii T."/>
            <person name="Iida T."/>
            <person name="Fujita J."/>
            <person name="Nakamura S."/>
        </authorList>
    </citation>
    <scope>NUCLEOTIDE SEQUENCE [LARGE SCALE GENOMIC DNA]</scope>
    <source>
        <strain evidence="2 3">JCM 12688</strain>
    </source>
</reference>
<feature type="domain" description="Novel STAND NTPase 2" evidence="1">
    <location>
        <begin position="135"/>
        <end position="251"/>
    </location>
</feature>
<dbReference type="Proteomes" id="UP000466187">
    <property type="component" value="Chromosome"/>
</dbReference>
<organism evidence="2 3">
    <name type="scientific">Mycolicibacterium gadium</name>
    <name type="common">Mycobacterium gadium</name>
    <dbReference type="NCBI Taxonomy" id="1794"/>
    <lineage>
        <taxon>Bacteria</taxon>
        <taxon>Bacillati</taxon>
        <taxon>Actinomycetota</taxon>
        <taxon>Actinomycetes</taxon>
        <taxon>Mycobacteriales</taxon>
        <taxon>Mycobacteriaceae</taxon>
        <taxon>Mycolicibacterium</taxon>
    </lineage>
</organism>
<protein>
    <recommendedName>
        <fullName evidence="1">Novel STAND NTPase 2 domain-containing protein</fullName>
    </recommendedName>
</protein>
<dbReference type="InterPro" id="IPR027417">
    <property type="entry name" value="P-loop_NTPase"/>
</dbReference>
<proteinExistence type="predicted"/>